<dbReference type="Proteomes" id="UP000248887">
    <property type="component" value="Unassembled WGS sequence"/>
</dbReference>
<keyword evidence="1" id="KW-0812">Transmembrane</keyword>
<protein>
    <submittedName>
        <fullName evidence="3">YdcF family protein</fullName>
    </submittedName>
</protein>
<dbReference type="GO" id="GO:0005886">
    <property type="term" value="C:plasma membrane"/>
    <property type="evidence" value="ECO:0007669"/>
    <property type="project" value="TreeGrafter"/>
</dbReference>
<keyword evidence="1" id="KW-0472">Membrane</keyword>
<name>A0A2W5SRB5_ANCNO</name>
<proteinExistence type="predicted"/>
<feature type="transmembrane region" description="Helical" evidence="1">
    <location>
        <begin position="12"/>
        <end position="30"/>
    </location>
</feature>
<dbReference type="AlphaFoldDB" id="A0A2W5SRB5"/>
<feature type="transmembrane region" description="Helical" evidence="1">
    <location>
        <begin position="37"/>
        <end position="57"/>
    </location>
</feature>
<evidence type="ECO:0000313" key="4">
    <source>
        <dbReference type="Proteomes" id="UP000248887"/>
    </source>
</evidence>
<dbReference type="EMBL" id="QFQD01000036">
    <property type="protein sequence ID" value="PZQ82023.1"/>
    <property type="molecule type" value="Genomic_DNA"/>
</dbReference>
<feature type="domain" description="DUF218" evidence="2">
    <location>
        <begin position="79"/>
        <end position="245"/>
    </location>
</feature>
<dbReference type="CDD" id="cd06259">
    <property type="entry name" value="YdcF-like"/>
    <property type="match status" value="1"/>
</dbReference>
<evidence type="ECO:0000313" key="3">
    <source>
        <dbReference type="EMBL" id="PZQ82023.1"/>
    </source>
</evidence>
<dbReference type="Pfam" id="PF02698">
    <property type="entry name" value="DUF218"/>
    <property type="match status" value="1"/>
</dbReference>
<dbReference type="PANTHER" id="PTHR30336:SF4">
    <property type="entry name" value="ENVELOPE BIOGENESIS FACTOR ELYC"/>
    <property type="match status" value="1"/>
</dbReference>
<comment type="caution">
    <text evidence="3">The sequence shown here is derived from an EMBL/GenBank/DDBJ whole genome shotgun (WGS) entry which is preliminary data.</text>
</comment>
<gene>
    <name evidence="3" type="ORF">DI549_12665</name>
</gene>
<sequence>MFFNASKLLWMVMVPSTFLVLLAVVGLLLLRRWRRLGTALITLGVLGLLAFGLGPFGRMLTVALENRFPVFVDDGRPVDGIIVLGGAELPEITAARGQPAFQESAERMFALADLSRRYPQARLVFTGGSGNLLGSTMREADVVRMALPQIGVDPARVTFETQSRNTEENARLSRQLVEPGPGERWLLVTSAMHMPRAMGSFRAAGFPVTAYPVDFRTTGRGDPWRLFDSVAQGLDFFDGAVRQWVGLAAYYWSGRSSALFPAP</sequence>
<dbReference type="InterPro" id="IPR014729">
    <property type="entry name" value="Rossmann-like_a/b/a_fold"/>
</dbReference>
<dbReference type="GO" id="GO:0000270">
    <property type="term" value="P:peptidoglycan metabolic process"/>
    <property type="evidence" value="ECO:0007669"/>
    <property type="project" value="TreeGrafter"/>
</dbReference>
<dbReference type="InterPro" id="IPR051599">
    <property type="entry name" value="Cell_Envelope_Assoc"/>
</dbReference>
<organism evidence="3 4">
    <name type="scientific">Ancylobacter novellus</name>
    <name type="common">Thiobacillus novellus</name>
    <dbReference type="NCBI Taxonomy" id="921"/>
    <lineage>
        <taxon>Bacteria</taxon>
        <taxon>Pseudomonadati</taxon>
        <taxon>Pseudomonadota</taxon>
        <taxon>Alphaproteobacteria</taxon>
        <taxon>Hyphomicrobiales</taxon>
        <taxon>Xanthobacteraceae</taxon>
        <taxon>Ancylobacter</taxon>
    </lineage>
</organism>
<evidence type="ECO:0000259" key="2">
    <source>
        <dbReference type="Pfam" id="PF02698"/>
    </source>
</evidence>
<dbReference type="PANTHER" id="PTHR30336">
    <property type="entry name" value="INNER MEMBRANE PROTEIN, PROBABLE PERMEASE"/>
    <property type="match status" value="1"/>
</dbReference>
<evidence type="ECO:0000256" key="1">
    <source>
        <dbReference type="SAM" id="Phobius"/>
    </source>
</evidence>
<dbReference type="Gene3D" id="3.40.50.620">
    <property type="entry name" value="HUPs"/>
    <property type="match status" value="1"/>
</dbReference>
<keyword evidence="1" id="KW-1133">Transmembrane helix</keyword>
<accession>A0A2W5SRB5</accession>
<dbReference type="GO" id="GO:0043164">
    <property type="term" value="P:Gram-negative-bacterium-type cell wall biogenesis"/>
    <property type="evidence" value="ECO:0007669"/>
    <property type="project" value="TreeGrafter"/>
</dbReference>
<dbReference type="InterPro" id="IPR003848">
    <property type="entry name" value="DUF218"/>
</dbReference>
<reference evidence="3 4" key="1">
    <citation type="submission" date="2017-08" db="EMBL/GenBank/DDBJ databases">
        <title>Infants hospitalized years apart are colonized by the same room-sourced microbial strains.</title>
        <authorList>
            <person name="Brooks B."/>
            <person name="Olm M.R."/>
            <person name="Firek B.A."/>
            <person name="Baker R."/>
            <person name="Thomas B.C."/>
            <person name="Morowitz M.J."/>
            <person name="Banfield J.F."/>
        </authorList>
    </citation>
    <scope>NUCLEOTIDE SEQUENCE [LARGE SCALE GENOMIC DNA]</scope>
    <source>
        <strain evidence="3">S2_005_001_R2_27</strain>
    </source>
</reference>